<dbReference type="EMBL" id="CAJVPS010011532">
    <property type="protein sequence ID" value="CAG8665394.1"/>
    <property type="molecule type" value="Genomic_DNA"/>
</dbReference>
<comment type="caution">
    <text evidence="2">The sequence shown here is derived from an EMBL/GenBank/DDBJ whole genome shotgun (WGS) entry which is preliminary data.</text>
</comment>
<name>A0A9N9E5I2_9GLOM</name>
<dbReference type="Proteomes" id="UP000789508">
    <property type="component" value="Unassembled WGS sequence"/>
</dbReference>
<proteinExistence type="predicted"/>
<dbReference type="OrthoDB" id="2345088at2759"/>
<organism evidence="2 3">
    <name type="scientific">Ambispora leptoticha</name>
    <dbReference type="NCBI Taxonomy" id="144679"/>
    <lineage>
        <taxon>Eukaryota</taxon>
        <taxon>Fungi</taxon>
        <taxon>Fungi incertae sedis</taxon>
        <taxon>Mucoromycota</taxon>
        <taxon>Glomeromycotina</taxon>
        <taxon>Glomeromycetes</taxon>
        <taxon>Archaeosporales</taxon>
        <taxon>Ambisporaceae</taxon>
        <taxon>Ambispora</taxon>
    </lineage>
</organism>
<keyword evidence="3" id="KW-1185">Reference proteome</keyword>
<gene>
    <name evidence="2" type="ORF">ALEPTO_LOCUS10439</name>
</gene>
<feature type="compositionally biased region" description="Polar residues" evidence="1">
    <location>
        <begin position="190"/>
        <end position="207"/>
    </location>
</feature>
<reference evidence="2" key="1">
    <citation type="submission" date="2021-06" db="EMBL/GenBank/DDBJ databases">
        <authorList>
            <person name="Kallberg Y."/>
            <person name="Tangrot J."/>
            <person name="Rosling A."/>
        </authorList>
    </citation>
    <scope>NUCLEOTIDE SEQUENCE</scope>
    <source>
        <strain evidence="2">FL130A</strain>
    </source>
</reference>
<sequence>MTIRLNFYLDNIIEDWTCLKVIGFYRTKIKLKGLKEVLSFIHKDLRDIANSNSGFDATKKEKAREILDNWKVFSDELQVRRLVQAGTSGLTRTGPLNWTVPLKNYKKDCARIKVDLMKVKQINQLSTGDGATYNDNRQGKHRRDVDYDEKKMGTEGATIPAKKCKTKSEKRTRSGRLIVPNYRGLLTGTDVGTSSEKTTYTDENPSQENEEEATTEDSFENRSQGNDEKRTIQDNIITDILGNTELSDASKEIFTIYKAQYPDGDLIDLRLKSPFLKELSRQIATSYLTEMDTMTETLVPANVHEFLVKFFSQNLTTEEWNSQIDDLKAPEKDDFVMNAVVRVLRRTLPQFIKAFSLEEQNPLLNIATIEHAHLNAFVHPCLDASLWYIAGIHYEFGEITSKNHTNGNRADGVGYMTDADKYQLIYVEGSRPVTKDKKETDDVKKITDNLKNIFANIVKETIKSRQRLPKKLYVFGGQSFRLRIYLYFLDHCGTYRLNEIDNANLPRKFSEMKNFVYFYESVLKWSLLVRDVTASFDDARAEQRPSRLSYANALLQLD</sequence>
<evidence type="ECO:0000313" key="3">
    <source>
        <dbReference type="Proteomes" id="UP000789508"/>
    </source>
</evidence>
<feature type="compositionally biased region" description="Acidic residues" evidence="1">
    <location>
        <begin position="208"/>
        <end position="218"/>
    </location>
</feature>
<evidence type="ECO:0000256" key="1">
    <source>
        <dbReference type="SAM" id="MobiDB-lite"/>
    </source>
</evidence>
<dbReference type="AlphaFoldDB" id="A0A9N9E5I2"/>
<evidence type="ECO:0000313" key="2">
    <source>
        <dbReference type="EMBL" id="CAG8665394.1"/>
    </source>
</evidence>
<protein>
    <submittedName>
        <fullName evidence="2">250_t:CDS:1</fullName>
    </submittedName>
</protein>
<accession>A0A9N9E5I2</accession>
<feature type="region of interest" description="Disordered" evidence="1">
    <location>
        <begin position="154"/>
        <end position="230"/>
    </location>
</feature>